<dbReference type="InterPro" id="IPR010879">
    <property type="entry name" value="DUF1508"/>
</dbReference>
<evidence type="ECO:0000313" key="2">
    <source>
        <dbReference type="EMBL" id="MCF2513551.1"/>
    </source>
</evidence>
<dbReference type="Pfam" id="PF07411">
    <property type="entry name" value="DUF1508"/>
    <property type="match status" value="1"/>
</dbReference>
<name>A0A9X1U3U5_9SPHN</name>
<accession>A0A9X1U3U5</accession>
<dbReference type="AlphaFoldDB" id="A0A9X1U3U5"/>
<dbReference type="Gene3D" id="2.30.29.80">
    <property type="match status" value="1"/>
</dbReference>
<organism evidence="2 3">
    <name type="scientific">Sphingomonas cremea</name>
    <dbReference type="NCBI Taxonomy" id="2904799"/>
    <lineage>
        <taxon>Bacteria</taxon>
        <taxon>Pseudomonadati</taxon>
        <taxon>Pseudomonadota</taxon>
        <taxon>Alphaproteobacteria</taxon>
        <taxon>Sphingomonadales</taxon>
        <taxon>Sphingomonadaceae</taxon>
        <taxon>Sphingomonas</taxon>
    </lineage>
</organism>
<reference evidence="2" key="1">
    <citation type="submission" date="2022-01" db="EMBL/GenBank/DDBJ databases">
        <authorList>
            <person name="Jo J.-H."/>
            <person name="Im W.-T."/>
        </authorList>
    </citation>
    <scope>NUCLEOTIDE SEQUENCE</scope>
    <source>
        <strain evidence="2">G124</strain>
    </source>
</reference>
<proteinExistence type="predicted"/>
<protein>
    <submittedName>
        <fullName evidence="2">DUF1508 domain-containing protein</fullName>
    </submittedName>
</protein>
<dbReference type="InterPro" id="IPR036913">
    <property type="entry name" value="YegP-like_sf"/>
</dbReference>
<evidence type="ECO:0000313" key="3">
    <source>
        <dbReference type="Proteomes" id="UP001139410"/>
    </source>
</evidence>
<evidence type="ECO:0000259" key="1">
    <source>
        <dbReference type="Pfam" id="PF07411"/>
    </source>
</evidence>
<dbReference type="SUPFAM" id="SSF160113">
    <property type="entry name" value="YegP-like"/>
    <property type="match status" value="1"/>
</dbReference>
<feature type="domain" description="DUF1508" evidence="1">
    <location>
        <begin position="11"/>
        <end position="56"/>
    </location>
</feature>
<keyword evidence="3" id="KW-1185">Reference proteome</keyword>
<dbReference type="RefSeq" id="WP_235066060.1">
    <property type="nucleotide sequence ID" value="NZ_JAKFGM010000001.1"/>
</dbReference>
<dbReference type="Proteomes" id="UP001139410">
    <property type="component" value="Unassembled WGS sequence"/>
</dbReference>
<comment type="caution">
    <text evidence="2">The sequence shown here is derived from an EMBL/GenBank/DDBJ whole genome shotgun (WGS) entry which is preliminary data.</text>
</comment>
<sequence>MAHEFVIRKSANGEFRAYFEYNGEKIFWTEGYSSKASAKNAIESIQKNGPGAPTDDQTS</sequence>
<gene>
    <name evidence="2" type="ORF">LVY65_00495</name>
</gene>
<dbReference type="EMBL" id="JAKFGM010000001">
    <property type="protein sequence ID" value="MCF2513551.1"/>
    <property type="molecule type" value="Genomic_DNA"/>
</dbReference>